<keyword evidence="4 9" id="KW-0547">Nucleotide-binding</keyword>
<comment type="catalytic activity">
    <reaction evidence="8">
        <text>L-proline + a quinone = (S)-1-pyrroline-5-carboxylate + a quinol + H(+)</text>
        <dbReference type="Rhea" id="RHEA:23784"/>
        <dbReference type="ChEBI" id="CHEBI:15378"/>
        <dbReference type="ChEBI" id="CHEBI:17388"/>
        <dbReference type="ChEBI" id="CHEBI:24646"/>
        <dbReference type="ChEBI" id="CHEBI:60039"/>
        <dbReference type="ChEBI" id="CHEBI:132124"/>
        <dbReference type="EC" id="1.5.5.2"/>
    </reaction>
</comment>
<dbReference type="EMBL" id="JACEIQ010000021">
    <property type="protein sequence ID" value="MBA4495938.1"/>
    <property type="molecule type" value="Genomic_DNA"/>
</dbReference>
<feature type="domain" description="Proline dehydrogenase" evidence="10">
    <location>
        <begin position="54"/>
        <end position="296"/>
    </location>
</feature>
<comment type="caution">
    <text evidence="11">The sequence shown here is derived from an EMBL/GenBank/DDBJ whole genome shotgun (WGS) entry which is preliminary data.</text>
</comment>
<dbReference type="InterPro" id="IPR029041">
    <property type="entry name" value="FAD-linked_oxidoreductase-like"/>
</dbReference>
<evidence type="ECO:0000256" key="3">
    <source>
        <dbReference type="ARBA" id="ARBA00022630"/>
    </source>
</evidence>
<reference evidence="11 12" key="1">
    <citation type="submission" date="2020-07" db="EMBL/GenBank/DDBJ databases">
        <authorList>
            <person name="Feng H."/>
        </authorList>
    </citation>
    <scope>NUCLEOTIDE SEQUENCE [LARGE SCALE GENOMIC DNA]</scope>
    <source>
        <strain evidence="12">s-10</strain>
    </source>
</reference>
<accession>A0A7W1WTS4</accession>
<dbReference type="Pfam" id="PF01619">
    <property type="entry name" value="Pro_dh"/>
    <property type="match status" value="1"/>
</dbReference>
<organism evidence="11 12">
    <name type="scientific">Paenactinomyces guangxiensis</name>
    <dbReference type="NCBI Taxonomy" id="1490290"/>
    <lineage>
        <taxon>Bacteria</taxon>
        <taxon>Bacillati</taxon>
        <taxon>Bacillota</taxon>
        <taxon>Bacilli</taxon>
        <taxon>Bacillales</taxon>
        <taxon>Thermoactinomycetaceae</taxon>
        <taxon>Paenactinomyces</taxon>
    </lineage>
</organism>
<protein>
    <recommendedName>
        <fullName evidence="2">proline dehydrogenase</fullName>
        <ecNumber evidence="2">1.5.5.2</ecNumber>
    </recommendedName>
</protein>
<keyword evidence="7" id="KW-0642">Proline metabolism</keyword>
<evidence type="ECO:0000256" key="2">
    <source>
        <dbReference type="ARBA" id="ARBA00012695"/>
    </source>
</evidence>
<feature type="binding site" evidence="9">
    <location>
        <position position="170"/>
    </location>
    <ligand>
        <name>FAD</name>
        <dbReference type="ChEBI" id="CHEBI:57692"/>
    </ligand>
</feature>
<evidence type="ECO:0000256" key="7">
    <source>
        <dbReference type="ARBA" id="ARBA00023062"/>
    </source>
</evidence>
<dbReference type="PIRSF" id="PIRSF000196">
    <property type="entry name" value="Pro_dehydrog"/>
    <property type="match status" value="1"/>
</dbReference>
<evidence type="ECO:0000313" key="12">
    <source>
        <dbReference type="Proteomes" id="UP000535491"/>
    </source>
</evidence>
<evidence type="ECO:0000256" key="9">
    <source>
        <dbReference type="PIRSR" id="PIRSR000196-2"/>
    </source>
</evidence>
<feature type="binding site" evidence="9">
    <location>
        <begin position="194"/>
        <end position="196"/>
    </location>
    <ligand>
        <name>FAD</name>
        <dbReference type="ChEBI" id="CHEBI:57692"/>
    </ligand>
</feature>
<feature type="binding site" evidence="9">
    <location>
        <position position="142"/>
    </location>
    <ligand>
        <name>FAD</name>
        <dbReference type="ChEBI" id="CHEBI:57692"/>
    </ligand>
</feature>
<evidence type="ECO:0000256" key="4">
    <source>
        <dbReference type="ARBA" id="ARBA00022741"/>
    </source>
</evidence>
<dbReference type="Gene3D" id="3.20.20.220">
    <property type="match status" value="1"/>
</dbReference>
<keyword evidence="12" id="KW-1185">Reference proteome</keyword>
<evidence type="ECO:0000256" key="1">
    <source>
        <dbReference type="ARBA" id="ARBA00004739"/>
    </source>
</evidence>
<evidence type="ECO:0000256" key="6">
    <source>
        <dbReference type="ARBA" id="ARBA00023002"/>
    </source>
</evidence>
<evidence type="ECO:0000256" key="8">
    <source>
        <dbReference type="ARBA" id="ARBA00048779"/>
    </source>
</evidence>
<gene>
    <name evidence="11" type="ORF">H1191_16735</name>
</gene>
<dbReference type="Proteomes" id="UP000535491">
    <property type="component" value="Unassembled WGS sequence"/>
</dbReference>
<dbReference type="GO" id="GO:0004657">
    <property type="term" value="F:proline dehydrogenase activity"/>
    <property type="evidence" value="ECO:0007669"/>
    <property type="project" value="UniProtKB-EC"/>
</dbReference>
<keyword evidence="6" id="KW-0560">Oxidoreductase</keyword>
<name>A0A7W1WTS4_9BACL</name>
<dbReference type="InterPro" id="IPR008219">
    <property type="entry name" value="PRODH_bac_arc"/>
</dbReference>
<comment type="pathway">
    <text evidence="1">Amino-acid degradation; L-proline degradation into L-glutamate; L-glutamate from L-proline: step 1/2.</text>
</comment>
<evidence type="ECO:0000259" key="10">
    <source>
        <dbReference type="Pfam" id="PF01619"/>
    </source>
</evidence>
<proteinExistence type="predicted"/>
<dbReference type="GO" id="GO:0010133">
    <property type="term" value="P:L-proline catabolic process to L-glutamate"/>
    <property type="evidence" value="ECO:0007669"/>
    <property type="project" value="UniProtKB-UniPathway"/>
</dbReference>
<dbReference type="InterPro" id="IPR015659">
    <property type="entry name" value="Proline_oxidase"/>
</dbReference>
<comment type="cofactor">
    <cofactor evidence="9">
        <name>FAD</name>
        <dbReference type="ChEBI" id="CHEBI:57692"/>
    </cofactor>
    <text evidence="9">Binds 1 FAD per subunit.</text>
</comment>
<dbReference type="PANTHER" id="PTHR13914">
    <property type="entry name" value="PROLINE OXIDASE"/>
    <property type="match status" value="1"/>
</dbReference>
<dbReference type="SUPFAM" id="SSF51730">
    <property type="entry name" value="FAD-linked oxidoreductase"/>
    <property type="match status" value="1"/>
</dbReference>
<keyword evidence="3" id="KW-0285">Flavoprotein</keyword>
<dbReference type="RefSeq" id="WP_181753911.1">
    <property type="nucleotide sequence ID" value="NZ_JACEIQ010000021.1"/>
</dbReference>
<dbReference type="EC" id="1.5.5.2" evidence="2"/>
<keyword evidence="5 9" id="KW-0274">FAD</keyword>
<dbReference type="UniPathway" id="UPA00261">
    <property type="reaction ID" value="UER00373"/>
</dbReference>
<dbReference type="AlphaFoldDB" id="A0A7W1WTS4"/>
<dbReference type="InterPro" id="IPR002872">
    <property type="entry name" value="Proline_DH_dom"/>
</dbReference>
<feature type="binding site" evidence="9">
    <location>
        <begin position="233"/>
        <end position="234"/>
    </location>
    <ligand>
        <name>FAD</name>
        <dbReference type="ChEBI" id="CHEBI:57692"/>
    </ligand>
</feature>
<dbReference type="PANTHER" id="PTHR13914:SF0">
    <property type="entry name" value="PROLINE DEHYDROGENASE 1, MITOCHONDRIAL"/>
    <property type="match status" value="1"/>
</dbReference>
<sequence length="319" mass="36603">MFTNEELLAADALKSIARDQQIKKYIQQSSDLYPLLLRAANRFVSGETREEGIKKALELSARGYMVSLEYIGENTKTIDDCVYAKNEFLALIKEAGSQLTETTVSLDLSHIGLSVDSDLAYKHIDELAREAKRLNVSIMISMEEAAKTDKILDVYKKVSEYYRNVGITIQAYLERSVTDMKELLHYPGKVRVVKGAYQETEGVTIPRSQNLNERYLHLVDLLVQANHAVSIATHDETLIREMHKRDYLSLPHVEVEMLYGIRPDLLKQLKEDHFKARVYLTYGTEWYLYLCHRLAEYPPNIYVAIADIVNPSDSDQNLY</sequence>
<evidence type="ECO:0000313" key="11">
    <source>
        <dbReference type="EMBL" id="MBA4495938.1"/>
    </source>
</evidence>
<evidence type="ECO:0000256" key="5">
    <source>
        <dbReference type="ARBA" id="ARBA00022827"/>
    </source>
</evidence>
<dbReference type="GO" id="GO:0000166">
    <property type="term" value="F:nucleotide binding"/>
    <property type="evidence" value="ECO:0007669"/>
    <property type="project" value="UniProtKB-KW"/>
</dbReference>